<dbReference type="AlphaFoldDB" id="W7AWN1"/>
<accession>W7AWN1</accession>
<dbReference type="PATRIC" id="fig|1265818.5.peg.944"/>
<comment type="caution">
    <text evidence="1">The sequence shown here is derived from an EMBL/GenBank/DDBJ whole genome shotgun (WGS) entry which is preliminary data.</text>
</comment>
<dbReference type="RefSeq" id="WP_036071648.1">
    <property type="nucleotide sequence ID" value="NZ_AOCG01000006.1"/>
</dbReference>
<dbReference type="OrthoDB" id="308521at2"/>
<name>W7AWN1_9LIST</name>
<dbReference type="Proteomes" id="UP000019246">
    <property type="component" value="Unassembled WGS sequence"/>
</dbReference>
<evidence type="ECO:0008006" key="3">
    <source>
        <dbReference type="Google" id="ProtNLM"/>
    </source>
</evidence>
<organism evidence="1 2">
    <name type="scientific">Listeria aquatica FSL S10-1188</name>
    <dbReference type="NCBI Taxonomy" id="1265818"/>
    <lineage>
        <taxon>Bacteria</taxon>
        <taxon>Bacillati</taxon>
        <taxon>Bacillota</taxon>
        <taxon>Bacilli</taxon>
        <taxon>Bacillales</taxon>
        <taxon>Listeriaceae</taxon>
        <taxon>Listeria</taxon>
    </lineage>
</organism>
<protein>
    <recommendedName>
        <fullName evidence="3">Coenzyme PQQ synthesis protein D (PqqD)</fullName>
    </recommendedName>
</protein>
<evidence type="ECO:0000313" key="2">
    <source>
        <dbReference type="Proteomes" id="UP000019246"/>
    </source>
</evidence>
<proteinExistence type="predicted"/>
<gene>
    <name evidence="1" type="ORF">MAQA_04793</name>
</gene>
<dbReference type="STRING" id="1265818.MAQA_04793"/>
<dbReference type="EMBL" id="AOCG01000006">
    <property type="protein sequence ID" value="EUJ19509.1"/>
    <property type="molecule type" value="Genomic_DNA"/>
</dbReference>
<keyword evidence="2" id="KW-1185">Reference proteome</keyword>
<sequence length="117" mass="13688">MWREKKVNLIDQIPVLKEKLQVIDEGKASFLVIERKNPIEKIAIRFFKQPAFRKINLDVEGAFILKRLDGIKNVAELEVDFNEAFGNDDGMSLARLVRFLQIVDSYGWLKWKNKPQN</sequence>
<evidence type="ECO:0000313" key="1">
    <source>
        <dbReference type="EMBL" id="EUJ19509.1"/>
    </source>
</evidence>
<reference evidence="1 2" key="1">
    <citation type="journal article" date="2014" name="Int. J. Syst. Evol. Microbiol.">
        <title>Listeria floridensis sp. nov., Listeria aquatica sp. nov., Listeria cornellensis sp. nov., Listeria riparia sp. nov. and Listeria grandensis sp. nov., from agricultural and natural environments.</title>
        <authorList>
            <person name="den Bakker H.C."/>
            <person name="Warchocki S."/>
            <person name="Wright E.M."/>
            <person name="Allred A.F."/>
            <person name="Ahlstrom C."/>
            <person name="Manuel C.S."/>
            <person name="Stasiewicz M.J."/>
            <person name="Burrell A."/>
            <person name="Roof S."/>
            <person name="Strawn L."/>
            <person name="Fortes E.D."/>
            <person name="Nightingale K.K."/>
            <person name="Kephart D."/>
            <person name="Wiedmann M."/>
        </authorList>
    </citation>
    <scope>NUCLEOTIDE SEQUENCE [LARGE SCALE GENOMIC DNA]</scope>
    <source>
        <strain evidence="1 2">FSL S10-1188</strain>
    </source>
</reference>